<dbReference type="Pfam" id="PF10973">
    <property type="entry name" value="DUF2799"/>
    <property type="match status" value="1"/>
</dbReference>
<feature type="compositionally biased region" description="Basic and acidic residues" evidence="1">
    <location>
        <begin position="118"/>
        <end position="135"/>
    </location>
</feature>
<proteinExistence type="predicted"/>
<sequence>MNKHLVLILGIATLVGCNTTTSQVECDSSIDWLSLGSEVALAGKSVREFDKYKASCGDGLPSNAQALYLDGYTAGIQQYCSYENGFKLGEKGIPDPQICPLEIRAEFDKGFKLGSLDRREKQQNTELAEREKDRALISSGSAMSSVGG</sequence>
<feature type="compositionally biased region" description="Polar residues" evidence="1">
    <location>
        <begin position="138"/>
        <end position="148"/>
    </location>
</feature>
<evidence type="ECO:0000313" key="3">
    <source>
        <dbReference type="Proteomes" id="UP001382455"/>
    </source>
</evidence>
<evidence type="ECO:0000256" key="1">
    <source>
        <dbReference type="SAM" id="MobiDB-lite"/>
    </source>
</evidence>
<accession>A0ABU8EZG6</accession>
<reference evidence="2 3" key="1">
    <citation type="submission" date="2023-12" db="EMBL/GenBank/DDBJ databases">
        <title>Friends and Foes: Symbiotic and Algicidal bacterial influence on Karenia brevis blooms.</title>
        <authorList>
            <person name="Fei C."/>
            <person name="Mohamed A.R."/>
            <person name="Booker A."/>
            <person name="Arshad M."/>
            <person name="Klass S."/>
            <person name="Ahn S."/>
            <person name="Gilbert P.M."/>
            <person name="Heil C.A."/>
            <person name="Martinez J.M."/>
            <person name="Amin S.A."/>
        </authorList>
    </citation>
    <scope>NUCLEOTIDE SEQUENCE [LARGE SCALE GENOMIC DNA]</scope>
    <source>
        <strain evidence="2 3">CE15</strain>
    </source>
</reference>
<dbReference type="EMBL" id="JBAWKS010000002">
    <property type="protein sequence ID" value="MEI4551412.1"/>
    <property type="molecule type" value="Genomic_DNA"/>
</dbReference>
<keyword evidence="3" id="KW-1185">Reference proteome</keyword>
<feature type="region of interest" description="Disordered" evidence="1">
    <location>
        <begin position="118"/>
        <end position="148"/>
    </location>
</feature>
<protein>
    <submittedName>
        <fullName evidence="2">DUF2799 domain-containing protein</fullName>
    </submittedName>
</protein>
<gene>
    <name evidence="2" type="ORF">WAE96_17180</name>
</gene>
<name>A0ABU8EZG6_9GAMM</name>
<dbReference type="PROSITE" id="PS51257">
    <property type="entry name" value="PROKAR_LIPOPROTEIN"/>
    <property type="match status" value="1"/>
</dbReference>
<dbReference type="InterPro" id="IPR021242">
    <property type="entry name" value="DUF2799"/>
</dbReference>
<organism evidence="2 3">
    <name type="scientific">Pseudoalteromonas spongiae</name>
    <dbReference type="NCBI Taxonomy" id="298657"/>
    <lineage>
        <taxon>Bacteria</taxon>
        <taxon>Pseudomonadati</taxon>
        <taxon>Pseudomonadota</taxon>
        <taxon>Gammaproteobacteria</taxon>
        <taxon>Alteromonadales</taxon>
        <taxon>Pseudoalteromonadaceae</taxon>
        <taxon>Pseudoalteromonas</taxon>
    </lineage>
</organism>
<dbReference type="Proteomes" id="UP001382455">
    <property type="component" value="Unassembled WGS sequence"/>
</dbReference>
<comment type="caution">
    <text evidence="2">The sequence shown here is derived from an EMBL/GenBank/DDBJ whole genome shotgun (WGS) entry which is preliminary data.</text>
</comment>
<dbReference type="RefSeq" id="WP_336436393.1">
    <property type="nucleotide sequence ID" value="NZ_JBAWKS010000002.1"/>
</dbReference>
<evidence type="ECO:0000313" key="2">
    <source>
        <dbReference type="EMBL" id="MEI4551412.1"/>
    </source>
</evidence>